<keyword evidence="3 6" id="KW-1133">Transmembrane helix</keyword>
<comment type="subcellular location">
    <subcellularLocation>
        <location evidence="1">Membrane</location>
    </subcellularLocation>
</comment>
<evidence type="ECO:0008006" key="9">
    <source>
        <dbReference type="Google" id="ProtNLM"/>
    </source>
</evidence>
<feature type="region of interest" description="Disordered" evidence="5">
    <location>
        <begin position="1"/>
        <end position="69"/>
    </location>
</feature>
<name>A0A0C2YHG4_HEBCY</name>
<dbReference type="Proteomes" id="UP000053424">
    <property type="component" value="Unassembled WGS sequence"/>
</dbReference>
<dbReference type="STRING" id="686832.A0A0C2YHG4"/>
<dbReference type="InterPro" id="IPR023395">
    <property type="entry name" value="MCP_dom_sf"/>
</dbReference>
<dbReference type="SUPFAM" id="SSF103506">
    <property type="entry name" value="Mitochondrial carrier"/>
    <property type="match status" value="1"/>
</dbReference>
<sequence length="334" mass="37707">MSQGSSSHSERFSSLSGTPAISRRNLPSIAEEDSLSQTGLETSQDVKIEGLDAEPSATEKNTGLGGVSDRTESPTLFKIAKMVWKEDQLEGTFKGIVPGLFLSLLFARGYISPAPVTFLQSKYTVIPYNLLYIVLLVATYRVIVSPHKIRLSAPKEMFRLIFTEYERRNPLRLFQYSGIAMPFLYGICLDMLVIQKLRDMIGPVDTPFNPPEDIQPSEAYKMILYPIWPELRKIALHLLMPAFFTLILSPVDVIVTRLAVQPVHGPPSASTEERDVEKNSTLMAPPSYLHLTTEQQPYHGFVDCFIRIRSEEGMGTLYRSYWLTFLGIWIPIVR</sequence>
<feature type="transmembrane region" description="Helical" evidence="6">
    <location>
        <begin position="173"/>
        <end position="194"/>
    </location>
</feature>
<evidence type="ECO:0000313" key="8">
    <source>
        <dbReference type="Proteomes" id="UP000053424"/>
    </source>
</evidence>
<keyword evidence="4 6" id="KW-0472">Membrane</keyword>
<keyword evidence="8" id="KW-1185">Reference proteome</keyword>
<keyword evidence="2 6" id="KW-0812">Transmembrane</keyword>
<feature type="compositionally biased region" description="Low complexity" evidence="5">
    <location>
        <begin position="1"/>
        <end position="16"/>
    </location>
</feature>
<protein>
    <recommendedName>
        <fullName evidence="9">Mitochondrial carrier</fullName>
    </recommendedName>
</protein>
<dbReference type="EMBL" id="KN831782">
    <property type="protein sequence ID" value="KIM40522.1"/>
    <property type="molecule type" value="Genomic_DNA"/>
</dbReference>
<evidence type="ECO:0000256" key="2">
    <source>
        <dbReference type="ARBA" id="ARBA00022692"/>
    </source>
</evidence>
<dbReference type="HOGENOM" id="CLU_831724_0_0_1"/>
<evidence type="ECO:0000313" key="7">
    <source>
        <dbReference type="EMBL" id="KIM40522.1"/>
    </source>
</evidence>
<evidence type="ECO:0000256" key="4">
    <source>
        <dbReference type="ARBA" id="ARBA00023136"/>
    </source>
</evidence>
<evidence type="ECO:0000256" key="1">
    <source>
        <dbReference type="ARBA" id="ARBA00004370"/>
    </source>
</evidence>
<dbReference type="GO" id="GO:0016020">
    <property type="term" value="C:membrane"/>
    <property type="evidence" value="ECO:0007669"/>
    <property type="project" value="UniProtKB-SubCell"/>
</dbReference>
<evidence type="ECO:0000256" key="5">
    <source>
        <dbReference type="SAM" id="MobiDB-lite"/>
    </source>
</evidence>
<evidence type="ECO:0000256" key="6">
    <source>
        <dbReference type="SAM" id="Phobius"/>
    </source>
</evidence>
<reference evidence="8" key="2">
    <citation type="submission" date="2015-01" db="EMBL/GenBank/DDBJ databases">
        <title>Evolutionary Origins and Diversification of the Mycorrhizal Mutualists.</title>
        <authorList>
            <consortium name="DOE Joint Genome Institute"/>
            <consortium name="Mycorrhizal Genomics Consortium"/>
            <person name="Kohler A."/>
            <person name="Kuo A."/>
            <person name="Nagy L.G."/>
            <person name="Floudas D."/>
            <person name="Copeland A."/>
            <person name="Barry K.W."/>
            <person name="Cichocki N."/>
            <person name="Veneault-Fourrey C."/>
            <person name="LaButti K."/>
            <person name="Lindquist E.A."/>
            <person name="Lipzen A."/>
            <person name="Lundell T."/>
            <person name="Morin E."/>
            <person name="Murat C."/>
            <person name="Riley R."/>
            <person name="Ohm R."/>
            <person name="Sun H."/>
            <person name="Tunlid A."/>
            <person name="Henrissat B."/>
            <person name="Grigoriev I.V."/>
            <person name="Hibbett D.S."/>
            <person name="Martin F."/>
        </authorList>
    </citation>
    <scope>NUCLEOTIDE SEQUENCE [LARGE SCALE GENOMIC DNA]</scope>
    <source>
        <strain evidence="8">h7</strain>
    </source>
</reference>
<gene>
    <name evidence="7" type="ORF">M413DRAFT_445968</name>
</gene>
<feature type="transmembrane region" description="Helical" evidence="6">
    <location>
        <begin position="234"/>
        <end position="255"/>
    </location>
</feature>
<proteinExistence type="predicted"/>
<organism evidence="7 8">
    <name type="scientific">Hebeloma cylindrosporum</name>
    <dbReference type="NCBI Taxonomy" id="76867"/>
    <lineage>
        <taxon>Eukaryota</taxon>
        <taxon>Fungi</taxon>
        <taxon>Dikarya</taxon>
        <taxon>Basidiomycota</taxon>
        <taxon>Agaricomycotina</taxon>
        <taxon>Agaricomycetes</taxon>
        <taxon>Agaricomycetidae</taxon>
        <taxon>Agaricales</taxon>
        <taxon>Agaricineae</taxon>
        <taxon>Hymenogastraceae</taxon>
        <taxon>Hebeloma</taxon>
    </lineage>
</organism>
<feature type="transmembrane region" description="Helical" evidence="6">
    <location>
        <begin position="91"/>
        <end position="111"/>
    </location>
</feature>
<feature type="transmembrane region" description="Helical" evidence="6">
    <location>
        <begin position="123"/>
        <end position="143"/>
    </location>
</feature>
<evidence type="ECO:0000256" key="3">
    <source>
        <dbReference type="ARBA" id="ARBA00022989"/>
    </source>
</evidence>
<dbReference type="OrthoDB" id="21292at2759"/>
<dbReference type="Gene3D" id="1.50.40.10">
    <property type="entry name" value="Mitochondrial carrier domain"/>
    <property type="match status" value="1"/>
</dbReference>
<accession>A0A0C2YHG4</accession>
<dbReference type="AlphaFoldDB" id="A0A0C2YHG4"/>
<reference evidence="7 8" key="1">
    <citation type="submission" date="2014-04" db="EMBL/GenBank/DDBJ databases">
        <authorList>
            <consortium name="DOE Joint Genome Institute"/>
            <person name="Kuo A."/>
            <person name="Gay G."/>
            <person name="Dore J."/>
            <person name="Kohler A."/>
            <person name="Nagy L.G."/>
            <person name="Floudas D."/>
            <person name="Copeland A."/>
            <person name="Barry K.W."/>
            <person name="Cichocki N."/>
            <person name="Veneault-Fourrey C."/>
            <person name="LaButti K."/>
            <person name="Lindquist E.A."/>
            <person name="Lipzen A."/>
            <person name="Lundell T."/>
            <person name="Morin E."/>
            <person name="Murat C."/>
            <person name="Sun H."/>
            <person name="Tunlid A."/>
            <person name="Henrissat B."/>
            <person name="Grigoriev I.V."/>
            <person name="Hibbett D.S."/>
            <person name="Martin F."/>
            <person name="Nordberg H.P."/>
            <person name="Cantor M.N."/>
            <person name="Hua S.X."/>
        </authorList>
    </citation>
    <scope>NUCLEOTIDE SEQUENCE [LARGE SCALE GENOMIC DNA]</scope>
    <source>
        <strain evidence="8">h7</strain>
    </source>
</reference>